<organism evidence="2 3">
    <name type="scientific">Penicillium capsulatum</name>
    <dbReference type="NCBI Taxonomy" id="69766"/>
    <lineage>
        <taxon>Eukaryota</taxon>
        <taxon>Fungi</taxon>
        <taxon>Dikarya</taxon>
        <taxon>Ascomycota</taxon>
        <taxon>Pezizomycotina</taxon>
        <taxon>Eurotiomycetes</taxon>
        <taxon>Eurotiomycetidae</taxon>
        <taxon>Eurotiales</taxon>
        <taxon>Aspergillaceae</taxon>
        <taxon>Penicillium</taxon>
    </lineage>
</organism>
<evidence type="ECO:0000256" key="1">
    <source>
        <dbReference type="SAM" id="MobiDB-lite"/>
    </source>
</evidence>
<evidence type="ECO:0000313" key="2">
    <source>
        <dbReference type="EMBL" id="KAJ5172531.1"/>
    </source>
</evidence>
<feature type="region of interest" description="Disordered" evidence="1">
    <location>
        <begin position="1"/>
        <end position="29"/>
    </location>
</feature>
<gene>
    <name evidence="2" type="ORF">N7492_005124</name>
</gene>
<dbReference type="OrthoDB" id="3259529at2759"/>
<dbReference type="EMBL" id="JAPQKO010000003">
    <property type="protein sequence ID" value="KAJ5172531.1"/>
    <property type="molecule type" value="Genomic_DNA"/>
</dbReference>
<sequence>MLAPNYTANAPIPPDPRVEKTPTYSPDEVPSCGGHGTLEILEVTRFLERHGIECCIVGVSALMFYGAGRVRDVRDAILCFFYFDFIPSMGEILGVSESMSDKVHAVPPLPIPHPSSLSHTYHRFKGKGIHFYFILVPAHDAHIPASPFHIQRSLNGVPYPTLPVLMQSFLDMNDDVSLCDCIDGTNVSEEWGLRHLRLDGTNDLEWTNRMNAAAAEAAKGKGWMFVHYFPTATISRRERWESRVRSKKARLGWTTPDSLFDTRFRLRASPDPWTQKRISC</sequence>
<name>A0A9W9IBQ4_9EURO</name>
<evidence type="ECO:0000313" key="3">
    <source>
        <dbReference type="Proteomes" id="UP001146351"/>
    </source>
</evidence>
<reference evidence="2" key="1">
    <citation type="submission" date="2022-11" db="EMBL/GenBank/DDBJ databases">
        <authorList>
            <person name="Petersen C."/>
        </authorList>
    </citation>
    <scope>NUCLEOTIDE SEQUENCE</scope>
    <source>
        <strain evidence="2">IBT 21917</strain>
    </source>
</reference>
<dbReference type="Proteomes" id="UP001146351">
    <property type="component" value="Unassembled WGS sequence"/>
</dbReference>
<protein>
    <submittedName>
        <fullName evidence="2">Uncharacterized protein</fullName>
    </submittedName>
</protein>
<accession>A0A9W9IBQ4</accession>
<dbReference type="AlphaFoldDB" id="A0A9W9IBQ4"/>
<reference evidence="2" key="2">
    <citation type="journal article" date="2023" name="IMA Fungus">
        <title>Comparative genomic study of the Penicillium genus elucidates a diverse pangenome and 15 lateral gene transfer events.</title>
        <authorList>
            <person name="Petersen C."/>
            <person name="Sorensen T."/>
            <person name="Nielsen M.R."/>
            <person name="Sondergaard T.E."/>
            <person name="Sorensen J.L."/>
            <person name="Fitzpatrick D.A."/>
            <person name="Frisvad J.C."/>
            <person name="Nielsen K.L."/>
        </authorList>
    </citation>
    <scope>NUCLEOTIDE SEQUENCE</scope>
    <source>
        <strain evidence="2">IBT 21917</strain>
    </source>
</reference>
<comment type="caution">
    <text evidence="2">The sequence shown here is derived from an EMBL/GenBank/DDBJ whole genome shotgun (WGS) entry which is preliminary data.</text>
</comment>
<keyword evidence="3" id="KW-1185">Reference proteome</keyword>
<proteinExistence type="predicted"/>